<name>M4BPG1_HYAAE</name>
<reference evidence="2" key="2">
    <citation type="submission" date="2015-06" db="UniProtKB">
        <authorList>
            <consortium name="EnsemblProtists"/>
        </authorList>
    </citation>
    <scope>IDENTIFICATION</scope>
    <source>
        <strain evidence="2">Emoy2</strain>
    </source>
</reference>
<feature type="compositionally biased region" description="Polar residues" evidence="1">
    <location>
        <begin position="61"/>
        <end position="70"/>
    </location>
</feature>
<dbReference type="InParanoid" id="M4BPG1"/>
<dbReference type="VEuPathDB" id="FungiDB:HpaG808300"/>
<evidence type="ECO:0000256" key="1">
    <source>
        <dbReference type="SAM" id="MobiDB-lite"/>
    </source>
</evidence>
<proteinExistence type="predicted"/>
<accession>M4BPG1</accession>
<reference evidence="3" key="1">
    <citation type="journal article" date="2010" name="Science">
        <title>Signatures of adaptation to obligate biotrophy in the Hyaloperonospora arabidopsidis genome.</title>
        <authorList>
            <person name="Baxter L."/>
            <person name="Tripathy S."/>
            <person name="Ishaque N."/>
            <person name="Boot N."/>
            <person name="Cabral A."/>
            <person name="Kemen E."/>
            <person name="Thines M."/>
            <person name="Ah-Fong A."/>
            <person name="Anderson R."/>
            <person name="Badejoko W."/>
            <person name="Bittner-Eddy P."/>
            <person name="Boore J.L."/>
            <person name="Chibucos M.C."/>
            <person name="Coates M."/>
            <person name="Dehal P."/>
            <person name="Delehaunty K."/>
            <person name="Dong S."/>
            <person name="Downton P."/>
            <person name="Dumas B."/>
            <person name="Fabro G."/>
            <person name="Fronick C."/>
            <person name="Fuerstenberg S.I."/>
            <person name="Fulton L."/>
            <person name="Gaulin E."/>
            <person name="Govers F."/>
            <person name="Hughes L."/>
            <person name="Humphray S."/>
            <person name="Jiang R.H."/>
            <person name="Judelson H."/>
            <person name="Kamoun S."/>
            <person name="Kyung K."/>
            <person name="Meijer H."/>
            <person name="Minx P."/>
            <person name="Morris P."/>
            <person name="Nelson J."/>
            <person name="Phuntumart V."/>
            <person name="Qutob D."/>
            <person name="Rehmany A."/>
            <person name="Rougon-Cardoso A."/>
            <person name="Ryden P."/>
            <person name="Torto-Alalibo T."/>
            <person name="Studholme D."/>
            <person name="Wang Y."/>
            <person name="Win J."/>
            <person name="Wood J."/>
            <person name="Clifton S.W."/>
            <person name="Rogers J."/>
            <person name="Van den Ackerveken G."/>
            <person name="Jones J.D."/>
            <person name="McDowell J.M."/>
            <person name="Beynon J."/>
            <person name="Tyler B.M."/>
        </authorList>
    </citation>
    <scope>NUCLEOTIDE SEQUENCE [LARGE SCALE GENOMIC DNA]</scope>
    <source>
        <strain evidence="3">Emoy2</strain>
    </source>
</reference>
<feature type="region of interest" description="Disordered" evidence="1">
    <location>
        <begin position="58"/>
        <end position="77"/>
    </location>
</feature>
<dbReference type="EnsemblProtists" id="HpaT808300">
    <property type="protein sequence ID" value="HpaP808300"/>
    <property type="gene ID" value="HpaG808300"/>
</dbReference>
<keyword evidence="3" id="KW-1185">Reference proteome</keyword>
<protein>
    <submittedName>
        <fullName evidence="2">Uncharacterized protein</fullName>
    </submittedName>
</protein>
<dbReference type="AlphaFoldDB" id="M4BPG1"/>
<evidence type="ECO:0000313" key="3">
    <source>
        <dbReference type="Proteomes" id="UP000011713"/>
    </source>
</evidence>
<sequence length="213" mass="23767">MVYVCAMRCVNVSRTSRFFVWKMPSSERCIKHVRFGFISNFKMEKSDSTDDMFANAVARPPQNTRKQSNRPPCEMPHASSKNVFTSCLSMTARNPFSSSYVLRNSLWSNSTSSIHSSVHVFASYSRCGARTSLTNIRGDSLTSCAGKTGGASCARGRLLALRSTHTLCRPSTRFIALLATSRTTSNFLAALATSLGPRCERQYRQHRRCACHR</sequence>
<organism evidence="2 3">
    <name type="scientific">Hyaloperonospora arabidopsidis (strain Emoy2)</name>
    <name type="common">Downy mildew agent</name>
    <name type="synonym">Peronospora arabidopsidis</name>
    <dbReference type="NCBI Taxonomy" id="559515"/>
    <lineage>
        <taxon>Eukaryota</taxon>
        <taxon>Sar</taxon>
        <taxon>Stramenopiles</taxon>
        <taxon>Oomycota</taxon>
        <taxon>Peronosporomycetes</taxon>
        <taxon>Peronosporales</taxon>
        <taxon>Peronosporaceae</taxon>
        <taxon>Hyaloperonospora</taxon>
    </lineage>
</organism>
<dbReference type="EMBL" id="JH598509">
    <property type="status" value="NOT_ANNOTATED_CDS"/>
    <property type="molecule type" value="Genomic_DNA"/>
</dbReference>
<evidence type="ECO:0000313" key="2">
    <source>
        <dbReference type="EnsemblProtists" id="HpaP808300"/>
    </source>
</evidence>
<dbReference type="HOGENOM" id="CLU_1237074_0_0_1"/>
<dbReference type="Proteomes" id="UP000011713">
    <property type="component" value="Unassembled WGS sequence"/>
</dbReference>